<accession>A0A0B2PYP3</accession>
<dbReference type="EMBL" id="KN661761">
    <property type="protein sequence ID" value="KHN14431.1"/>
    <property type="molecule type" value="Genomic_DNA"/>
</dbReference>
<evidence type="ECO:0000313" key="1">
    <source>
        <dbReference type="EMBL" id="KHN14431.1"/>
    </source>
</evidence>
<dbReference type="AlphaFoldDB" id="A0A0B2PYP3"/>
<proteinExistence type="predicted"/>
<reference evidence="1" key="1">
    <citation type="submission" date="2014-07" db="EMBL/GenBank/DDBJ databases">
        <title>Identification of a novel salt tolerance gene in wild soybean by whole-genome sequencing.</title>
        <authorList>
            <person name="Lam H.-M."/>
            <person name="Qi X."/>
            <person name="Li M.-W."/>
            <person name="Liu X."/>
            <person name="Xie M."/>
            <person name="Ni M."/>
            <person name="Xu X."/>
        </authorList>
    </citation>
    <scope>NUCLEOTIDE SEQUENCE [LARGE SCALE GENOMIC DNA]</scope>
    <source>
        <tissue evidence="1">Root</tissue>
    </source>
</reference>
<gene>
    <name evidence="1" type="ORF">glysoja_041301</name>
</gene>
<sequence length="63" mass="7185">MKNTKSTFIQKINAIMLTENILQHTTLKEAPCSFRCHVSIVRLDSTSLQTQQALHLPFLSNSR</sequence>
<protein>
    <submittedName>
        <fullName evidence="1">Uncharacterized protein</fullName>
    </submittedName>
</protein>
<name>A0A0B2PYP3_GLYSO</name>
<dbReference type="Proteomes" id="UP000053555">
    <property type="component" value="Unassembled WGS sequence"/>
</dbReference>
<organism evidence="1">
    <name type="scientific">Glycine soja</name>
    <name type="common">Wild soybean</name>
    <dbReference type="NCBI Taxonomy" id="3848"/>
    <lineage>
        <taxon>Eukaryota</taxon>
        <taxon>Viridiplantae</taxon>
        <taxon>Streptophyta</taxon>
        <taxon>Embryophyta</taxon>
        <taxon>Tracheophyta</taxon>
        <taxon>Spermatophyta</taxon>
        <taxon>Magnoliopsida</taxon>
        <taxon>eudicotyledons</taxon>
        <taxon>Gunneridae</taxon>
        <taxon>Pentapetalae</taxon>
        <taxon>rosids</taxon>
        <taxon>fabids</taxon>
        <taxon>Fabales</taxon>
        <taxon>Fabaceae</taxon>
        <taxon>Papilionoideae</taxon>
        <taxon>50 kb inversion clade</taxon>
        <taxon>NPAAA clade</taxon>
        <taxon>indigoferoid/millettioid clade</taxon>
        <taxon>Phaseoleae</taxon>
        <taxon>Glycine</taxon>
        <taxon>Glycine subgen. Soja</taxon>
    </lineage>
</organism>